<evidence type="ECO:0000256" key="5">
    <source>
        <dbReference type="ARBA" id="ARBA00023049"/>
    </source>
</evidence>
<comment type="cofactor">
    <cofactor evidence="7">
        <name>Zn(2+)</name>
        <dbReference type="ChEBI" id="CHEBI:29105"/>
    </cofactor>
    <text evidence="7">Binds 1 zinc ion per subunit.</text>
</comment>
<dbReference type="EC" id="3.4.24.84" evidence="7"/>
<keyword evidence="7" id="KW-0472">Membrane</keyword>
<keyword evidence="3 7" id="KW-0378">Hydrolase</keyword>
<evidence type="ECO:0000256" key="7">
    <source>
        <dbReference type="RuleBase" id="RU366005"/>
    </source>
</evidence>
<evidence type="ECO:0000256" key="2">
    <source>
        <dbReference type="ARBA" id="ARBA00022723"/>
    </source>
</evidence>
<comment type="similarity">
    <text evidence="7">Belongs to the peptidase M48A family.</text>
</comment>
<keyword evidence="7" id="KW-0812">Transmembrane</keyword>
<organism evidence="10 11">
    <name type="scientific">Tetraparma gracilis</name>
    <dbReference type="NCBI Taxonomy" id="2962635"/>
    <lineage>
        <taxon>Eukaryota</taxon>
        <taxon>Sar</taxon>
        <taxon>Stramenopiles</taxon>
        <taxon>Ochrophyta</taxon>
        <taxon>Bolidophyceae</taxon>
        <taxon>Parmales</taxon>
        <taxon>Triparmaceae</taxon>
        <taxon>Tetraparma</taxon>
    </lineage>
</organism>
<keyword evidence="4 7" id="KW-0862">Zinc</keyword>
<feature type="domain" description="Peptidase M48" evidence="8">
    <location>
        <begin position="265"/>
        <end position="467"/>
    </location>
</feature>
<comment type="subcellular location">
    <subcellularLocation>
        <location evidence="7">Endoplasmic reticulum membrane</location>
        <topology evidence="7">Multi-pass membrane protein</topology>
    </subcellularLocation>
</comment>
<dbReference type="Gene3D" id="3.30.2010.10">
    <property type="entry name" value="Metalloproteases ('zincins'), catalytic domain"/>
    <property type="match status" value="1"/>
</dbReference>
<feature type="domain" description="CAAX prenyl protease 1 N-terminal" evidence="9">
    <location>
        <begin position="96"/>
        <end position="261"/>
    </location>
</feature>
<dbReference type="Pfam" id="PF01435">
    <property type="entry name" value="Peptidase_M48"/>
    <property type="match status" value="1"/>
</dbReference>
<keyword evidence="5 7" id="KW-0482">Metalloprotease</keyword>
<keyword evidence="11" id="KW-1185">Reference proteome</keyword>
<name>A0ABQ6N7A5_9STRA</name>
<feature type="transmembrane region" description="Helical" evidence="7">
    <location>
        <begin position="156"/>
        <end position="183"/>
    </location>
</feature>
<dbReference type="CDD" id="cd07343">
    <property type="entry name" value="M48A_Zmpste24p_like"/>
    <property type="match status" value="1"/>
</dbReference>
<protein>
    <recommendedName>
        <fullName evidence="7">CAAX prenyl protease</fullName>
        <ecNumber evidence="7">3.4.24.84</ecNumber>
    </recommendedName>
</protein>
<evidence type="ECO:0000256" key="1">
    <source>
        <dbReference type="ARBA" id="ARBA00022670"/>
    </source>
</evidence>
<dbReference type="InterPro" id="IPR001915">
    <property type="entry name" value="Peptidase_M48"/>
</dbReference>
<evidence type="ECO:0000259" key="9">
    <source>
        <dbReference type="Pfam" id="PF16491"/>
    </source>
</evidence>
<keyword evidence="2 7" id="KW-0479">Metal-binding</keyword>
<keyword evidence="7" id="KW-0256">Endoplasmic reticulum</keyword>
<dbReference type="InterPro" id="IPR027057">
    <property type="entry name" value="CAXX_Prtase_1"/>
</dbReference>
<gene>
    <name evidence="10" type="ORF">TeGR_g4842</name>
</gene>
<dbReference type="Proteomes" id="UP001165060">
    <property type="component" value="Unassembled WGS sequence"/>
</dbReference>
<evidence type="ECO:0000259" key="8">
    <source>
        <dbReference type="Pfam" id="PF01435"/>
    </source>
</evidence>
<feature type="transmembrane region" description="Helical" evidence="7">
    <location>
        <begin position="203"/>
        <end position="225"/>
    </location>
</feature>
<keyword evidence="7" id="KW-1133">Transmembrane helix</keyword>
<evidence type="ECO:0000256" key="6">
    <source>
        <dbReference type="ARBA" id="ARBA00044456"/>
    </source>
</evidence>
<reference evidence="10 11" key="1">
    <citation type="journal article" date="2023" name="Commun. Biol.">
        <title>Genome analysis of Parmales, the sister group of diatoms, reveals the evolutionary specialization of diatoms from phago-mixotrophs to photoautotrophs.</title>
        <authorList>
            <person name="Ban H."/>
            <person name="Sato S."/>
            <person name="Yoshikawa S."/>
            <person name="Yamada K."/>
            <person name="Nakamura Y."/>
            <person name="Ichinomiya M."/>
            <person name="Sato N."/>
            <person name="Blanc-Mathieu R."/>
            <person name="Endo H."/>
            <person name="Kuwata A."/>
            <person name="Ogata H."/>
        </authorList>
    </citation>
    <scope>NUCLEOTIDE SEQUENCE [LARGE SCALE GENOMIC DNA]</scope>
</reference>
<feature type="transmembrane region" description="Helical" evidence="7">
    <location>
        <begin position="339"/>
        <end position="363"/>
    </location>
</feature>
<dbReference type="Pfam" id="PF16491">
    <property type="entry name" value="Peptidase_M48_N"/>
    <property type="match status" value="1"/>
</dbReference>
<feature type="transmembrane region" description="Helical" evidence="7">
    <location>
        <begin position="231"/>
        <end position="254"/>
    </location>
</feature>
<evidence type="ECO:0000256" key="3">
    <source>
        <dbReference type="ARBA" id="ARBA00022801"/>
    </source>
</evidence>
<comment type="function">
    <text evidence="7">Proteolytically removes the C-terminal three residues of farnesylated proteins.</text>
</comment>
<evidence type="ECO:0000256" key="4">
    <source>
        <dbReference type="ARBA" id="ARBA00022833"/>
    </source>
</evidence>
<accession>A0ABQ6N7A5</accession>
<dbReference type="EMBL" id="BRYB01001090">
    <property type="protein sequence ID" value="GMI42764.1"/>
    <property type="molecule type" value="Genomic_DNA"/>
</dbReference>
<evidence type="ECO:0000313" key="10">
    <source>
        <dbReference type="EMBL" id="GMI42764.1"/>
    </source>
</evidence>
<keyword evidence="1 7" id="KW-0645">Protease</keyword>
<proteinExistence type="inferred from homology"/>
<dbReference type="PANTHER" id="PTHR10120">
    <property type="entry name" value="CAAX PRENYL PROTEASE 1"/>
    <property type="match status" value="1"/>
</dbReference>
<comment type="catalytic activity">
    <reaction evidence="6 7">
        <text>Hydrolyzes the peptide bond -P2-(S-farnesyl or geranylgeranyl)C-P1'-P2'-P3'-COOH where P1' and P2' are amino acids with aliphatic side chains and P3' is any C-terminal residue.</text>
        <dbReference type="EC" id="3.4.24.84"/>
    </reaction>
</comment>
<sequence length="482" mass="53683">MSLPSFSLCPPLPLCASLLPPSTLSCAVSLPPSIPLPPVPLALLATLAFGALVYAWETYLNARQARQYADPSPPSVLFSTVSSLSGSGAELSKTLEGKFSKAQSYGADKVAFSTASATYDLLLTSAQHLLGFLPYTWSLALSLLARYTSYTADDEIVASCAFFLLSMLASELTSLPTSLYSTFGVERKHGFNKTTPLLYIKDWFMSFSLTAAIGCPFLALLLWIIKSSGPLWFWYAWGMMVAFTVLMLTVYPVFIMPLFNKYEPLPEGELKKKIFELAGSINYPLTKLFIVDGSKRSSHSNAYMFGFGKNKRIVLFDTLVAQVDEGEILSILGHELGHWALYHTVINFVITQTYFLAAFYIFSLCYESGYLYSAFGFGDDAPVIIRLLLFMSTVWSPVDKVLGFLLTINSRYAEFAADRYSINLGMKDLQSGLTKIHIENLGSMKPDPWYSTYHYSHPPLVERLVAMQVEQEKYDQKQKKKA</sequence>
<evidence type="ECO:0000313" key="11">
    <source>
        <dbReference type="Proteomes" id="UP001165060"/>
    </source>
</evidence>
<feature type="transmembrane region" description="Helical" evidence="7">
    <location>
        <begin position="37"/>
        <end position="56"/>
    </location>
</feature>
<comment type="caution">
    <text evidence="10">The sequence shown here is derived from an EMBL/GenBank/DDBJ whole genome shotgun (WGS) entry which is preliminary data.</text>
</comment>
<dbReference type="InterPro" id="IPR032456">
    <property type="entry name" value="Peptidase_M48_N"/>
</dbReference>